<keyword evidence="3 8" id="KW-0375">Hydrogen ion transport</keyword>
<comment type="function">
    <text evidence="8">This protein is part of the stalk that links CF(0) to CF(1). It either transmits conformational changes from CF(0) to CF(1) or is implicated in proton conduction.</text>
</comment>
<organism evidence="9 10">
    <name type="scientific">Aciduricibacillus chroicocephali</name>
    <dbReference type="NCBI Taxonomy" id="3054939"/>
    <lineage>
        <taxon>Bacteria</taxon>
        <taxon>Bacillati</taxon>
        <taxon>Bacillota</taxon>
        <taxon>Bacilli</taxon>
        <taxon>Bacillales</taxon>
        <taxon>Bacillaceae</taxon>
        <taxon>Aciduricibacillus</taxon>
    </lineage>
</organism>
<evidence type="ECO:0000256" key="4">
    <source>
        <dbReference type="ARBA" id="ARBA00023065"/>
    </source>
</evidence>
<comment type="function">
    <text evidence="8">F(1)F(0) ATP synthase produces ATP from ADP in the presence of a proton or sodium gradient. F-type ATPases consist of two structural domains, F(1) containing the extramembraneous catalytic core and F(0) containing the membrane proton channel, linked together by a central stalk and a peripheral stalk. During catalysis, ATP synthesis in the catalytic domain of F(1) is coupled via a rotary mechanism of the central stalk subunits to proton translocation.</text>
</comment>
<dbReference type="NCBIfam" id="TIGR01145">
    <property type="entry name" value="ATP_synt_delta"/>
    <property type="match status" value="1"/>
</dbReference>
<dbReference type="PROSITE" id="PS00389">
    <property type="entry name" value="ATPASE_DELTA"/>
    <property type="match status" value="1"/>
</dbReference>
<evidence type="ECO:0000256" key="8">
    <source>
        <dbReference type="HAMAP-Rule" id="MF_01416"/>
    </source>
</evidence>
<evidence type="ECO:0000256" key="3">
    <source>
        <dbReference type="ARBA" id="ARBA00022781"/>
    </source>
</evidence>
<keyword evidence="4 8" id="KW-0406">Ion transport</keyword>
<dbReference type="RefSeq" id="WP_348026952.1">
    <property type="nucleotide sequence ID" value="NZ_CP129113.1"/>
</dbReference>
<accession>A0ABY9KUH1</accession>
<dbReference type="Proteomes" id="UP001180087">
    <property type="component" value="Chromosome"/>
</dbReference>
<evidence type="ECO:0000313" key="10">
    <source>
        <dbReference type="Proteomes" id="UP001180087"/>
    </source>
</evidence>
<keyword evidence="7 8" id="KW-0066">ATP synthesis</keyword>
<keyword evidence="10" id="KW-1185">Reference proteome</keyword>
<evidence type="ECO:0000256" key="1">
    <source>
        <dbReference type="ARBA" id="ARBA00004370"/>
    </source>
</evidence>
<evidence type="ECO:0000256" key="6">
    <source>
        <dbReference type="ARBA" id="ARBA00023196"/>
    </source>
</evidence>
<dbReference type="NCBIfam" id="NF004403">
    <property type="entry name" value="PRK05758.2-4"/>
    <property type="match status" value="1"/>
</dbReference>
<keyword evidence="6 8" id="KW-0139">CF(1)</keyword>
<dbReference type="SUPFAM" id="SSF47928">
    <property type="entry name" value="N-terminal domain of the delta subunit of the F1F0-ATP synthase"/>
    <property type="match status" value="1"/>
</dbReference>
<name>A0ABY9KUH1_9BACI</name>
<evidence type="ECO:0000313" key="9">
    <source>
        <dbReference type="EMBL" id="WLV24185.1"/>
    </source>
</evidence>
<keyword evidence="5 8" id="KW-0472">Membrane</keyword>
<sequence>MSDVTVANRYAEAIFQLGKERGTLETFHEELNVLRDVFLKNKELVQVFGNPSLSQARKKAFAREIFAGLNEDLLHTVYLLIERHRIDNLPLIAEQFEERVLEESGIARLEVYSAKPVDDRNKDELVQAFKKRLGKQHIQIENKIDPSLIGGLKVRVGNTIYDGSVRGKLDRLSQLIRTRKI</sequence>
<gene>
    <name evidence="8" type="primary">atpH</name>
    <name evidence="9" type="ORF">QR721_11145</name>
</gene>
<dbReference type="Gene3D" id="1.10.520.20">
    <property type="entry name" value="N-terminal domain of the delta subunit of the F1F0-ATP synthase"/>
    <property type="match status" value="1"/>
</dbReference>
<reference evidence="9" key="1">
    <citation type="submission" date="2023-06" db="EMBL/GenBank/DDBJ databases">
        <title>A Treasure from Seagulls: Isolation and Description of Aciduricobacillus qingdaonensis gen. nov., sp. nov., a Rare Obligately Uric Acid-utilizing Member in the Family Bacillaceae.</title>
        <authorList>
            <person name="Liu W."/>
            <person name="Wang B."/>
        </authorList>
    </citation>
    <scope>NUCLEOTIDE SEQUENCE</scope>
    <source>
        <strain evidence="9">44XB</strain>
    </source>
</reference>
<keyword evidence="2 8" id="KW-0813">Transport</keyword>
<protein>
    <recommendedName>
        <fullName evidence="8">ATP synthase subunit delta</fullName>
    </recommendedName>
    <alternativeName>
        <fullName evidence="8">ATP synthase F(1) sector subunit delta</fullName>
    </alternativeName>
    <alternativeName>
        <fullName evidence="8">F-type ATPase subunit delta</fullName>
        <shortName evidence="8">F-ATPase subunit delta</shortName>
    </alternativeName>
</protein>
<dbReference type="HAMAP" id="MF_01416">
    <property type="entry name" value="ATP_synth_delta_bact"/>
    <property type="match status" value="1"/>
</dbReference>
<dbReference type="InterPro" id="IPR020781">
    <property type="entry name" value="ATPase_OSCP/d_CS"/>
</dbReference>
<dbReference type="InterPro" id="IPR026015">
    <property type="entry name" value="ATP_synth_OSCP/delta_N_sf"/>
</dbReference>
<comment type="similarity">
    <text evidence="8">Belongs to the ATPase delta chain family.</text>
</comment>
<proteinExistence type="inferred from homology"/>
<dbReference type="EMBL" id="CP129113">
    <property type="protein sequence ID" value="WLV24185.1"/>
    <property type="molecule type" value="Genomic_DNA"/>
</dbReference>
<keyword evidence="8" id="KW-1003">Cell membrane</keyword>
<evidence type="ECO:0000256" key="7">
    <source>
        <dbReference type="ARBA" id="ARBA00023310"/>
    </source>
</evidence>
<evidence type="ECO:0000256" key="5">
    <source>
        <dbReference type="ARBA" id="ARBA00023136"/>
    </source>
</evidence>
<dbReference type="PANTHER" id="PTHR11910">
    <property type="entry name" value="ATP SYNTHASE DELTA CHAIN"/>
    <property type="match status" value="1"/>
</dbReference>
<comment type="subcellular location">
    <subcellularLocation>
        <location evidence="8">Cell membrane</location>
        <topology evidence="8">Peripheral membrane protein</topology>
    </subcellularLocation>
    <subcellularLocation>
        <location evidence="1">Membrane</location>
    </subcellularLocation>
</comment>
<dbReference type="InterPro" id="IPR000711">
    <property type="entry name" value="ATPase_OSCP/dsu"/>
</dbReference>
<dbReference type="PRINTS" id="PR00125">
    <property type="entry name" value="ATPASEDELTA"/>
</dbReference>
<dbReference type="Pfam" id="PF00213">
    <property type="entry name" value="OSCP"/>
    <property type="match status" value="1"/>
</dbReference>
<evidence type="ECO:0000256" key="2">
    <source>
        <dbReference type="ARBA" id="ARBA00022448"/>
    </source>
</evidence>